<dbReference type="PROSITE" id="PS00183">
    <property type="entry name" value="UBC_1"/>
    <property type="match status" value="1"/>
</dbReference>
<dbReference type="EMBL" id="KE560580">
    <property type="protein sequence ID" value="EPZ36344.1"/>
    <property type="molecule type" value="Genomic_DNA"/>
</dbReference>
<evidence type="ECO:0000256" key="9">
    <source>
        <dbReference type="ARBA" id="ARBA00044092"/>
    </source>
</evidence>
<accession>A0A075B4P0</accession>
<feature type="compositionally biased region" description="Polar residues" evidence="14">
    <location>
        <begin position="15"/>
        <end position="24"/>
    </location>
</feature>
<dbReference type="STRING" id="988480.A0A075B4P0"/>
<dbReference type="SMART" id="SM00212">
    <property type="entry name" value="UBCc"/>
    <property type="match status" value="1"/>
</dbReference>
<dbReference type="EC" id="2.3.2.34" evidence="7"/>
<evidence type="ECO:0000256" key="1">
    <source>
        <dbReference type="ARBA" id="ARBA00005032"/>
    </source>
</evidence>
<protein>
    <recommendedName>
        <fullName evidence="9">NEDD8-conjugating enzyme UBC12</fullName>
        <ecNumber evidence="7">2.3.2.34</ecNumber>
    </recommendedName>
    <alternativeName>
        <fullName evidence="8">NEDD8-conjugating enzyme Ubc12</fullName>
    </alternativeName>
    <alternativeName>
        <fullName evidence="10">RUB1-conjugating enzyme</fullName>
    </alternativeName>
    <alternativeName>
        <fullName evidence="11">Ubiquitin carrier protein 12</fullName>
    </alternativeName>
</protein>
<dbReference type="OrthoDB" id="10249039at2759"/>
<dbReference type="PANTHER" id="PTHR24067">
    <property type="entry name" value="UBIQUITIN-CONJUGATING ENZYME E2"/>
    <property type="match status" value="1"/>
</dbReference>
<feature type="region of interest" description="Disordered" evidence="14">
    <location>
        <begin position="1"/>
        <end position="24"/>
    </location>
</feature>
<dbReference type="GO" id="GO:0016874">
    <property type="term" value="F:ligase activity"/>
    <property type="evidence" value="ECO:0007669"/>
    <property type="project" value="UniProtKB-KW"/>
</dbReference>
<comment type="pathway">
    <text evidence="1">Protein modification; protein neddylation.</text>
</comment>
<evidence type="ECO:0000256" key="5">
    <source>
        <dbReference type="ARBA" id="ARBA00022840"/>
    </source>
</evidence>
<keyword evidence="17" id="KW-1185">Reference proteome</keyword>
<evidence type="ECO:0000256" key="13">
    <source>
        <dbReference type="RuleBase" id="RU362109"/>
    </source>
</evidence>
<keyword evidence="16" id="KW-0436">Ligase</keyword>
<evidence type="ECO:0000256" key="4">
    <source>
        <dbReference type="ARBA" id="ARBA00022786"/>
    </source>
</evidence>
<name>A0A075B4P0_ROZAC</name>
<keyword evidence="3 13" id="KW-0547">Nucleotide-binding</keyword>
<organism evidence="16 17">
    <name type="scientific">Rozella allomycis (strain CSF55)</name>
    <dbReference type="NCBI Taxonomy" id="988480"/>
    <lineage>
        <taxon>Eukaryota</taxon>
        <taxon>Fungi</taxon>
        <taxon>Fungi incertae sedis</taxon>
        <taxon>Cryptomycota</taxon>
        <taxon>Cryptomycota incertae sedis</taxon>
        <taxon>Rozella</taxon>
    </lineage>
</organism>
<dbReference type="HOGENOM" id="CLU_030988_6_0_1"/>
<dbReference type="Gene3D" id="3.10.110.10">
    <property type="entry name" value="Ubiquitin Conjugating Enzyme"/>
    <property type="match status" value="1"/>
</dbReference>
<gene>
    <name evidence="16" type="ORF">O9G_004003</name>
</gene>
<dbReference type="FunFam" id="3.10.110.10:FF:000005">
    <property type="entry name" value="NEDD8-conjugating enzyme Ubc12"/>
    <property type="match status" value="1"/>
</dbReference>
<dbReference type="Pfam" id="PF00179">
    <property type="entry name" value="UQ_con"/>
    <property type="match status" value="1"/>
</dbReference>
<feature type="domain" description="UBC core" evidence="15">
    <location>
        <begin position="18"/>
        <end position="175"/>
    </location>
</feature>
<feature type="active site" description="Glycyl thioester intermediate" evidence="12">
    <location>
        <position position="113"/>
    </location>
</feature>
<evidence type="ECO:0000256" key="12">
    <source>
        <dbReference type="PROSITE-ProRule" id="PRU10133"/>
    </source>
</evidence>
<evidence type="ECO:0000256" key="8">
    <source>
        <dbReference type="ARBA" id="ARBA00044084"/>
    </source>
</evidence>
<evidence type="ECO:0000256" key="11">
    <source>
        <dbReference type="ARBA" id="ARBA00044315"/>
    </source>
</evidence>
<comment type="catalytic activity">
    <reaction evidence="6">
        <text>[E1 NEDD8-activating enzyme]-S-[NEDD8 protein]-yl-L-cysteine + [E2 NEDD8-conjugating enzyme]-L-cysteine = [E1 NEDD8-activating enzyme]-L-cysteine + [E2 NEDD8-conjugating enzyme]-S-[NEDD8-protein]-yl-L-cysteine.</text>
        <dbReference type="EC" id="2.3.2.34"/>
    </reaction>
</comment>
<evidence type="ECO:0000256" key="14">
    <source>
        <dbReference type="SAM" id="MobiDB-lite"/>
    </source>
</evidence>
<dbReference type="InterPro" id="IPR050113">
    <property type="entry name" value="Ub_conjugating_enzyme"/>
</dbReference>
<evidence type="ECO:0000256" key="6">
    <source>
        <dbReference type="ARBA" id="ARBA00043698"/>
    </source>
</evidence>
<reference evidence="16 17" key="1">
    <citation type="journal article" date="2013" name="Curr. Biol.">
        <title>Shared signatures of parasitism and phylogenomics unite Cryptomycota and microsporidia.</title>
        <authorList>
            <person name="James T.Y."/>
            <person name="Pelin A."/>
            <person name="Bonen L."/>
            <person name="Ahrendt S."/>
            <person name="Sain D."/>
            <person name="Corradi N."/>
            <person name="Stajich J.E."/>
        </authorList>
    </citation>
    <scope>NUCLEOTIDE SEQUENCE [LARGE SCALE GENOMIC DNA]</scope>
    <source>
        <strain evidence="16 17">CSF55</strain>
    </source>
</reference>
<dbReference type="InterPro" id="IPR000608">
    <property type="entry name" value="UBC"/>
</dbReference>
<comment type="similarity">
    <text evidence="13">Belongs to the ubiquitin-conjugating enzyme family.</text>
</comment>
<dbReference type="GO" id="GO:0045116">
    <property type="term" value="P:protein neddylation"/>
    <property type="evidence" value="ECO:0007669"/>
    <property type="project" value="EnsemblFungi"/>
</dbReference>
<dbReference type="OMA" id="CQVDFPD"/>
<evidence type="ECO:0000259" key="15">
    <source>
        <dbReference type="PROSITE" id="PS50127"/>
    </source>
</evidence>
<sequence>MLKLFTLKQAKKDQSSSTSQNKTSAAQIRIQKELSLPSTINISFPDSNNLLNFQLTIKPDEGKFYLLSTAGMYKDATFTFSFTVKPTYPHDPPKVLCLNKVYHPNIDLEGNVCLNILREDWKPVLSISSIVYGLQFLLLEPNPDDPLNKEAAEVLRSDRKAFANNVARALKGGIIGPEKFDKLY</sequence>
<dbReference type="Proteomes" id="UP000030755">
    <property type="component" value="Unassembled WGS sequence"/>
</dbReference>
<evidence type="ECO:0000256" key="7">
    <source>
        <dbReference type="ARBA" id="ARBA00044047"/>
    </source>
</evidence>
<dbReference type="CDD" id="cd23794">
    <property type="entry name" value="UBCc_UBE2F_UBE2M"/>
    <property type="match status" value="1"/>
</dbReference>
<evidence type="ECO:0000256" key="2">
    <source>
        <dbReference type="ARBA" id="ARBA00022679"/>
    </source>
</evidence>
<dbReference type="PROSITE" id="PS50127">
    <property type="entry name" value="UBC_2"/>
    <property type="match status" value="1"/>
</dbReference>
<dbReference type="AlphaFoldDB" id="A0A075B4P0"/>
<dbReference type="SUPFAM" id="SSF54495">
    <property type="entry name" value="UBC-like"/>
    <property type="match status" value="1"/>
</dbReference>
<proteinExistence type="inferred from homology"/>
<dbReference type="GO" id="GO:0061654">
    <property type="term" value="F:NEDD8 conjugating enzyme activity"/>
    <property type="evidence" value="ECO:0007669"/>
    <property type="project" value="UniProtKB-EC"/>
</dbReference>
<dbReference type="InterPro" id="IPR016135">
    <property type="entry name" value="UBQ-conjugating_enzyme/RWD"/>
</dbReference>
<dbReference type="InterPro" id="IPR023313">
    <property type="entry name" value="UBQ-conjugating_AS"/>
</dbReference>
<evidence type="ECO:0000313" key="16">
    <source>
        <dbReference type="EMBL" id="EPZ36344.1"/>
    </source>
</evidence>
<evidence type="ECO:0000313" key="17">
    <source>
        <dbReference type="Proteomes" id="UP000030755"/>
    </source>
</evidence>
<dbReference type="GO" id="GO:0005524">
    <property type="term" value="F:ATP binding"/>
    <property type="evidence" value="ECO:0007669"/>
    <property type="project" value="UniProtKB-UniRule"/>
</dbReference>
<keyword evidence="2" id="KW-0808">Transferase</keyword>
<evidence type="ECO:0000256" key="10">
    <source>
        <dbReference type="ARBA" id="ARBA00044279"/>
    </source>
</evidence>
<keyword evidence="4 13" id="KW-0833">Ubl conjugation pathway</keyword>
<evidence type="ECO:0000256" key="3">
    <source>
        <dbReference type="ARBA" id="ARBA00022741"/>
    </source>
</evidence>
<keyword evidence="5 13" id="KW-0067">ATP-binding</keyword>